<organism evidence="2 3">
    <name type="scientific">Candidatus Thiodiazotropha taylori</name>
    <dbReference type="NCBI Taxonomy" id="2792791"/>
    <lineage>
        <taxon>Bacteria</taxon>
        <taxon>Pseudomonadati</taxon>
        <taxon>Pseudomonadota</taxon>
        <taxon>Gammaproteobacteria</taxon>
        <taxon>Chromatiales</taxon>
        <taxon>Sedimenticolaceae</taxon>
        <taxon>Candidatus Thiodiazotropha</taxon>
    </lineage>
</organism>
<feature type="signal peptide" evidence="1">
    <location>
        <begin position="1"/>
        <end position="21"/>
    </location>
</feature>
<dbReference type="EMBL" id="JAEPCM010000016">
    <property type="protein sequence ID" value="MCG7944850.1"/>
    <property type="molecule type" value="Genomic_DNA"/>
</dbReference>
<comment type="caution">
    <text evidence="2">The sequence shown here is derived from an EMBL/GenBank/DDBJ whole genome shotgun (WGS) entry which is preliminary data.</text>
</comment>
<sequence length="210" mass="21640">MKKVLLATVAAATLVGSLASAGTTYRSVIDEATGLMIAQEVINTVETYDNDPSSSTFGEVLTSTPVGEARVVTLDDNAHELFAHNAPRFSDINADDNWVVSGSVVVTNEDFVAAMQIPGNAAASAAIAAEVGATMTVTDTSVTYSGSQQFGEDLEAAEATLTAASAEIAKLGEEGVEASVNLGNHGGENKLSPEQEAKLRALVAAYMAQK</sequence>
<proteinExistence type="predicted"/>
<gene>
    <name evidence="2" type="ORF">JAZ07_00730</name>
</gene>
<keyword evidence="1" id="KW-0732">Signal</keyword>
<evidence type="ECO:0000313" key="3">
    <source>
        <dbReference type="Proteomes" id="UP000886667"/>
    </source>
</evidence>
<evidence type="ECO:0000256" key="1">
    <source>
        <dbReference type="SAM" id="SignalP"/>
    </source>
</evidence>
<name>A0A9E4KA74_9GAMM</name>
<dbReference type="Proteomes" id="UP000886667">
    <property type="component" value="Unassembled WGS sequence"/>
</dbReference>
<feature type="chain" id="PRO_5038681120" evidence="1">
    <location>
        <begin position="22"/>
        <end position="210"/>
    </location>
</feature>
<accession>A0A9E4KA74</accession>
<evidence type="ECO:0000313" key="2">
    <source>
        <dbReference type="EMBL" id="MCG7944850.1"/>
    </source>
</evidence>
<reference evidence="2" key="1">
    <citation type="journal article" date="2021" name="Proc. Natl. Acad. Sci. U.S.A.">
        <title>Global biogeography of chemosynthetic symbionts reveals both localized and globally distributed symbiont groups. .</title>
        <authorList>
            <person name="Osvatic J.T."/>
            <person name="Wilkins L.G.E."/>
            <person name="Leibrecht L."/>
            <person name="Leray M."/>
            <person name="Zauner S."/>
            <person name="Polzin J."/>
            <person name="Camacho Y."/>
            <person name="Gros O."/>
            <person name="van Gils J.A."/>
            <person name="Eisen J.A."/>
            <person name="Petersen J.M."/>
            <person name="Yuen B."/>
        </authorList>
    </citation>
    <scope>NUCLEOTIDE SEQUENCE</scope>
    <source>
        <strain evidence="2">MAGclacostrist064TRANS</strain>
    </source>
</reference>
<protein>
    <submittedName>
        <fullName evidence="2">Uncharacterized protein</fullName>
    </submittedName>
</protein>
<dbReference type="AlphaFoldDB" id="A0A9E4KA74"/>